<dbReference type="EMBL" id="JBEZVI010000026">
    <property type="protein sequence ID" value="MEU3713498.1"/>
    <property type="molecule type" value="Genomic_DNA"/>
</dbReference>
<feature type="compositionally biased region" description="Gly residues" evidence="1">
    <location>
        <begin position="691"/>
        <end position="702"/>
    </location>
</feature>
<protein>
    <submittedName>
        <fullName evidence="2">Uncharacterized protein</fullName>
    </submittedName>
</protein>
<feature type="compositionally biased region" description="Pro residues" evidence="1">
    <location>
        <begin position="443"/>
        <end position="454"/>
    </location>
</feature>
<accession>A0ABV2Z667</accession>
<feature type="compositionally biased region" description="Gly residues" evidence="1">
    <location>
        <begin position="412"/>
        <end position="432"/>
    </location>
</feature>
<feature type="compositionally biased region" description="Polar residues" evidence="1">
    <location>
        <begin position="241"/>
        <end position="250"/>
    </location>
</feature>
<evidence type="ECO:0000313" key="2">
    <source>
        <dbReference type="EMBL" id="MEU3713498.1"/>
    </source>
</evidence>
<feature type="compositionally biased region" description="Basic and acidic residues" evidence="1">
    <location>
        <begin position="541"/>
        <end position="554"/>
    </location>
</feature>
<feature type="compositionally biased region" description="Polar residues" evidence="1">
    <location>
        <begin position="642"/>
        <end position="654"/>
    </location>
</feature>
<sequence length="702" mass="71187">MKAFAGSGQNVTDSSAVGTDGTPSWLSGFTTGTSLAGGADMAHGQDVWWSFRFSTGSSDLEYFLGATMDWGGLDSGPFHQFVQQPEAILGPIAGSLKGNDVASLGSFDTAGITLRGLERRLEGARGILDAWAREVNEDDSNWQGSAAGVFRTVLHGMADELDRLRVEMTTPRDIAAELDRTRTQMHDTLTALLAAHRDWRADRMAWPVNAVHDALQEAMQGATVSFGYQTVGDGSNPEPKVTSSYGDPSTQEFWDRVQSRAKALWLANVNTRLDQPAGQHMDALTTTVGSTSTAIPQQLTPLQLRMPGGGAGGGNAFGTNTNPFGTGTDRKELPPDMQQYLKNNGYGTGTGPDGAGGPDGSGTGPDGAGGTDSSVDEHGKGDGVQPPGGGSGEDGPEGAKTPPDVKQFAQQLGGGTGGTSGTGDGTANGQGGDGDKTGHLPPGVLPPPPPPKIQPPMTGSSSDRSGLKTSPYGSGGGSAKLVGPDGKAVTDRNGHAVDVPRGSKVNADGTVTRPDGTLATDRNGNPLTVPRGTKLHSTVEPPHDGSVWRERKAPENFQLPGGKGGGAGGGAHPPVMPRGLSTVSGLGGGGEGGGRGVSPGEVQPPRTGMSPKAFKNGGSLPPPPPEEMPPGGRGGRGGALQEATSMGRSTSSGSPMVPPMGGGGAGAGGAGQGGDRERATWVDEEEEVWGTDGGATPGVIGR</sequence>
<feature type="compositionally biased region" description="Gly residues" evidence="1">
    <location>
        <begin position="561"/>
        <end position="571"/>
    </location>
</feature>
<organism evidence="2 3">
    <name type="scientific">Streptomyces catenulae</name>
    <dbReference type="NCBI Taxonomy" id="66875"/>
    <lineage>
        <taxon>Bacteria</taxon>
        <taxon>Bacillati</taxon>
        <taxon>Actinomycetota</taxon>
        <taxon>Actinomycetes</taxon>
        <taxon>Kitasatosporales</taxon>
        <taxon>Streptomycetaceae</taxon>
        <taxon>Streptomyces</taxon>
    </lineage>
</organism>
<gene>
    <name evidence="2" type="ORF">AB0E61_25800</name>
</gene>
<feature type="compositionally biased region" description="Gly residues" evidence="1">
    <location>
        <begin position="307"/>
        <end position="316"/>
    </location>
</feature>
<feature type="compositionally biased region" description="Gly residues" evidence="1">
    <location>
        <begin position="660"/>
        <end position="673"/>
    </location>
</feature>
<feature type="region of interest" description="Disordered" evidence="1">
    <location>
        <begin position="305"/>
        <end position="702"/>
    </location>
</feature>
<feature type="region of interest" description="Disordered" evidence="1">
    <location>
        <begin position="1"/>
        <end position="23"/>
    </location>
</feature>
<evidence type="ECO:0000313" key="3">
    <source>
        <dbReference type="Proteomes" id="UP001550853"/>
    </source>
</evidence>
<reference evidence="2 3" key="1">
    <citation type="submission" date="2024-06" db="EMBL/GenBank/DDBJ databases">
        <title>The Natural Products Discovery Center: Release of the First 8490 Sequenced Strains for Exploring Actinobacteria Biosynthetic Diversity.</title>
        <authorList>
            <person name="Kalkreuter E."/>
            <person name="Kautsar S.A."/>
            <person name="Yang D."/>
            <person name="Bader C.D."/>
            <person name="Teijaro C.N."/>
            <person name="Fluegel L."/>
            <person name="Davis C.M."/>
            <person name="Simpson J.R."/>
            <person name="Lauterbach L."/>
            <person name="Steele A.D."/>
            <person name="Gui C."/>
            <person name="Meng S."/>
            <person name="Li G."/>
            <person name="Viehrig K."/>
            <person name="Ye F."/>
            <person name="Su P."/>
            <person name="Kiefer A.F."/>
            <person name="Nichols A."/>
            <person name="Cepeda A.J."/>
            <person name="Yan W."/>
            <person name="Fan B."/>
            <person name="Jiang Y."/>
            <person name="Adhikari A."/>
            <person name="Zheng C.-J."/>
            <person name="Schuster L."/>
            <person name="Cowan T.M."/>
            <person name="Smanski M.J."/>
            <person name="Chevrette M.G."/>
            <person name="De Carvalho L.P.S."/>
            <person name="Shen B."/>
        </authorList>
    </citation>
    <scope>NUCLEOTIDE SEQUENCE [LARGE SCALE GENOMIC DNA]</scope>
    <source>
        <strain evidence="2 3">NPDC033039</strain>
    </source>
</reference>
<feature type="compositionally biased region" description="Polar residues" evidence="1">
    <location>
        <begin position="7"/>
        <end position="23"/>
    </location>
</feature>
<feature type="compositionally biased region" description="Gly residues" evidence="1">
    <location>
        <begin position="346"/>
        <end position="370"/>
    </location>
</feature>
<proteinExistence type="predicted"/>
<feature type="compositionally biased region" description="Gly residues" evidence="1">
    <location>
        <begin position="585"/>
        <end position="597"/>
    </location>
</feature>
<keyword evidence="3" id="KW-1185">Reference proteome</keyword>
<feature type="compositionally biased region" description="Low complexity" evidence="1">
    <location>
        <begin position="317"/>
        <end position="327"/>
    </location>
</feature>
<dbReference type="Proteomes" id="UP001550853">
    <property type="component" value="Unassembled WGS sequence"/>
</dbReference>
<dbReference type="RefSeq" id="WP_030279805.1">
    <property type="nucleotide sequence ID" value="NZ_JBEZVI010000026.1"/>
</dbReference>
<feature type="compositionally biased region" description="Polar residues" evidence="1">
    <location>
        <begin position="457"/>
        <end position="472"/>
    </location>
</feature>
<name>A0ABV2Z667_9ACTN</name>
<feature type="region of interest" description="Disordered" evidence="1">
    <location>
        <begin position="229"/>
        <end position="250"/>
    </location>
</feature>
<evidence type="ECO:0000256" key="1">
    <source>
        <dbReference type="SAM" id="MobiDB-lite"/>
    </source>
</evidence>
<comment type="caution">
    <text evidence="2">The sequence shown here is derived from an EMBL/GenBank/DDBJ whole genome shotgun (WGS) entry which is preliminary data.</text>
</comment>